<organism evidence="2 3">
    <name type="scientific">Levilactobacillus tangyuanensis</name>
    <dbReference type="NCBI Taxonomy" id="2486021"/>
    <lineage>
        <taxon>Bacteria</taxon>
        <taxon>Bacillati</taxon>
        <taxon>Bacillota</taxon>
        <taxon>Bacilli</taxon>
        <taxon>Lactobacillales</taxon>
        <taxon>Lactobacillaceae</taxon>
        <taxon>Levilactobacillus</taxon>
    </lineage>
</organism>
<proteinExistence type="predicted"/>
<name>A0ABW1TM49_9LACO</name>
<keyword evidence="1" id="KW-0812">Transmembrane</keyword>
<feature type="transmembrane region" description="Helical" evidence="1">
    <location>
        <begin position="37"/>
        <end position="56"/>
    </location>
</feature>
<keyword evidence="1" id="KW-1133">Transmembrane helix</keyword>
<gene>
    <name evidence="2" type="ORF">ACFQET_04055</name>
</gene>
<reference evidence="3" key="1">
    <citation type="journal article" date="2019" name="Int. J. Syst. Evol. Microbiol.">
        <title>The Global Catalogue of Microorganisms (GCM) 10K type strain sequencing project: providing services to taxonomists for standard genome sequencing and annotation.</title>
        <authorList>
            <consortium name="The Broad Institute Genomics Platform"/>
            <consortium name="The Broad Institute Genome Sequencing Center for Infectious Disease"/>
            <person name="Wu L."/>
            <person name="Ma J."/>
        </authorList>
    </citation>
    <scope>NUCLEOTIDE SEQUENCE [LARGE SCALE GENOMIC DNA]</scope>
    <source>
        <strain evidence="3">CCM 8907</strain>
    </source>
</reference>
<dbReference type="EMBL" id="JBHSSJ010000003">
    <property type="protein sequence ID" value="MFC6274685.1"/>
    <property type="molecule type" value="Genomic_DNA"/>
</dbReference>
<feature type="transmembrane region" description="Helical" evidence="1">
    <location>
        <begin position="12"/>
        <end position="31"/>
    </location>
</feature>
<dbReference type="RefSeq" id="WP_125639960.1">
    <property type="nucleotide sequence ID" value="NZ_JBHSSJ010000003.1"/>
</dbReference>
<evidence type="ECO:0000313" key="2">
    <source>
        <dbReference type="EMBL" id="MFC6274685.1"/>
    </source>
</evidence>
<evidence type="ECO:0000256" key="1">
    <source>
        <dbReference type="SAM" id="Phobius"/>
    </source>
</evidence>
<keyword evidence="3" id="KW-1185">Reference proteome</keyword>
<keyword evidence="1" id="KW-0472">Membrane</keyword>
<feature type="transmembrane region" description="Helical" evidence="1">
    <location>
        <begin position="68"/>
        <end position="89"/>
    </location>
</feature>
<dbReference type="Proteomes" id="UP001596191">
    <property type="component" value="Unassembled WGS sequence"/>
</dbReference>
<sequence length="91" mass="10079">MLQRFARLPDGWLFLAGYCLIGLGYLVFGLLATVTAVPFLIVVIGYFLVAAVLTAIKSVSLRNMDLTRLNFLIFELVTVAGFLILLVTIER</sequence>
<accession>A0ABW1TM49</accession>
<comment type="caution">
    <text evidence="2">The sequence shown here is derived from an EMBL/GenBank/DDBJ whole genome shotgun (WGS) entry which is preliminary data.</text>
</comment>
<protein>
    <submittedName>
        <fullName evidence="2">Uncharacterized protein</fullName>
    </submittedName>
</protein>
<evidence type="ECO:0000313" key="3">
    <source>
        <dbReference type="Proteomes" id="UP001596191"/>
    </source>
</evidence>